<reference evidence="3" key="1">
    <citation type="journal article" date="2019" name="Int. J. Syst. Evol. Microbiol.">
        <title>The Global Catalogue of Microorganisms (GCM) 10K type strain sequencing project: providing services to taxonomists for standard genome sequencing and annotation.</title>
        <authorList>
            <consortium name="The Broad Institute Genomics Platform"/>
            <consortium name="The Broad Institute Genome Sequencing Center for Infectious Disease"/>
            <person name="Wu L."/>
            <person name="Ma J."/>
        </authorList>
    </citation>
    <scope>NUCLEOTIDE SEQUENCE [LARGE SCALE GENOMIC DNA]</scope>
    <source>
        <strain evidence="3">KCTC 52039</strain>
    </source>
</reference>
<feature type="transmembrane region" description="Helical" evidence="1">
    <location>
        <begin position="12"/>
        <end position="34"/>
    </location>
</feature>
<evidence type="ECO:0000313" key="3">
    <source>
        <dbReference type="Proteomes" id="UP001595547"/>
    </source>
</evidence>
<name>A0ABV7J092_9RHOB</name>
<dbReference type="RefSeq" id="WP_380072224.1">
    <property type="nucleotide sequence ID" value="NZ_JBHRTO010000001.1"/>
</dbReference>
<comment type="caution">
    <text evidence="2">The sequence shown here is derived from an EMBL/GenBank/DDBJ whole genome shotgun (WGS) entry which is preliminary data.</text>
</comment>
<protein>
    <submittedName>
        <fullName evidence="2">Uncharacterized protein</fullName>
    </submittedName>
</protein>
<sequence>MSQMLSQRPTRRATYVALVVFGLAYLGVMAIIFAPEGSLSSRNPVMSAQTTE</sequence>
<keyword evidence="1" id="KW-0812">Transmembrane</keyword>
<evidence type="ECO:0000256" key="1">
    <source>
        <dbReference type="SAM" id="Phobius"/>
    </source>
</evidence>
<dbReference type="Proteomes" id="UP001595547">
    <property type="component" value="Unassembled WGS sequence"/>
</dbReference>
<keyword evidence="1" id="KW-0472">Membrane</keyword>
<accession>A0ABV7J092</accession>
<evidence type="ECO:0000313" key="2">
    <source>
        <dbReference type="EMBL" id="MFC3180599.1"/>
    </source>
</evidence>
<gene>
    <name evidence="2" type="ORF">ACFOGH_06335</name>
</gene>
<dbReference type="EMBL" id="JBHRTO010000001">
    <property type="protein sequence ID" value="MFC3180599.1"/>
    <property type="molecule type" value="Genomic_DNA"/>
</dbReference>
<keyword evidence="1" id="KW-1133">Transmembrane helix</keyword>
<organism evidence="2 3">
    <name type="scientific">Cypionkella sinensis</name>
    <dbReference type="NCBI Taxonomy" id="1756043"/>
    <lineage>
        <taxon>Bacteria</taxon>
        <taxon>Pseudomonadati</taxon>
        <taxon>Pseudomonadota</taxon>
        <taxon>Alphaproteobacteria</taxon>
        <taxon>Rhodobacterales</taxon>
        <taxon>Paracoccaceae</taxon>
        <taxon>Cypionkella</taxon>
    </lineage>
</organism>
<keyword evidence="3" id="KW-1185">Reference proteome</keyword>
<proteinExistence type="predicted"/>